<reference evidence="1 2" key="1">
    <citation type="submission" date="2020-08" db="EMBL/GenBank/DDBJ databases">
        <title>Genomic Encyclopedia of Type Strains, Phase IV (KMG-IV): sequencing the most valuable type-strain genomes for metagenomic binning, comparative biology and taxonomic classification.</title>
        <authorList>
            <person name="Goeker M."/>
        </authorList>
    </citation>
    <scope>NUCLEOTIDE SEQUENCE [LARGE SCALE GENOMIC DNA]</scope>
    <source>
        <strain evidence="1 2">DSM 5895</strain>
    </source>
</reference>
<dbReference type="EMBL" id="JACICD010000004">
    <property type="protein sequence ID" value="MBB3772015.1"/>
    <property type="molecule type" value="Genomic_DNA"/>
</dbReference>
<keyword evidence="2" id="KW-1185">Reference proteome</keyword>
<comment type="caution">
    <text evidence="1">The sequence shown here is derived from an EMBL/GenBank/DDBJ whole genome shotgun (WGS) entry which is preliminary data.</text>
</comment>
<accession>A0A839ZBA8</accession>
<sequence>MTITDCVVMPRKRVIALTPEQAAARQAQWAEAAVPKLRSYERAIQDLLDRTARHRGYESIQTAVTYRDDPNPTFAAEGTALFGWRSAVWTAAYAELARVTAGETPAPALDVFIASLPAFSWPS</sequence>
<dbReference type="RefSeq" id="WP_183190160.1">
    <property type="nucleotide sequence ID" value="NZ_JACICD010000004.1"/>
</dbReference>
<protein>
    <submittedName>
        <fullName evidence="1">Uncharacterized protein</fullName>
    </submittedName>
</protein>
<proteinExistence type="predicted"/>
<dbReference type="AlphaFoldDB" id="A0A839ZBA8"/>
<gene>
    <name evidence="1" type="ORF">FHS55_002624</name>
</gene>
<dbReference type="Proteomes" id="UP000533469">
    <property type="component" value="Unassembled WGS sequence"/>
</dbReference>
<name>A0A839ZBA8_9HYPH</name>
<organism evidence="1 2">
    <name type="scientific">Ancylobacter tetraedralis</name>
    <dbReference type="NCBI Taxonomy" id="217068"/>
    <lineage>
        <taxon>Bacteria</taxon>
        <taxon>Pseudomonadati</taxon>
        <taxon>Pseudomonadota</taxon>
        <taxon>Alphaproteobacteria</taxon>
        <taxon>Hyphomicrobiales</taxon>
        <taxon>Xanthobacteraceae</taxon>
        <taxon>Ancylobacter</taxon>
    </lineage>
</organism>
<evidence type="ECO:0000313" key="2">
    <source>
        <dbReference type="Proteomes" id="UP000533469"/>
    </source>
</evidence>
<evidence type="ECO:0000313" key="1">
    <source>
        <dbReference type="EMBL" id="MBB3772015.1"/>
    </source>
</evidence>